<protein>
    <recommendedName>
        <fullName evidence="4">DUF5709 domain-containing protein</fullName>
    </recommendedName>
</protein>
<evidence type="ECO:0000256" key="1">
    <source>
        <dbReference type="SAM" id="MobiDB-lite"/>
    </source>
</evidence>
<reference evidence="3" key="1">
    <citation type="journal article" date="2019" name="Int. J. Syst. Evol. Microbiol.">
        <title>The Global Catalogue of Microorganisms (GCM) 10K type strain sequencing project: providing services to taxonomists for standard genome sequencing and annotation.</title>
        <authorList>
            <consortium name="The Broad Institute Genomics Platform"/>
            <consortium name="The Broad Institute Genome Sequencing Center for Infectious Disease"/>
            <person name="Wu L."/>
            <person name="Ma J."/>
        </authorList>
    </citation>
    <scope>NUCLEOTIDE SEQUENCE [LARGE SCALE GENOMIC DNA]</scope>
    <source>
        <strain evidence="3">JCM 16904</strain>
    </source>
</reference>
<dbReference type="RefSeq" id="WP_344897565.1">
    <property type="nucleotide sequence ID" value="NZ_BAAAZP010000253.1"/>
</dbReference>
<accession>A0ABP7ELH9</accession>
<comment type="caution">
    <text evidence="2">The sequence shown here is derived from an EMBL/GenBank/DDBJ whole genome shotgun (WGS) entry which is preliminary data.</text>
</comment>
<gene>
    <name evidence="2" type="ORF">GCM10022224_103540</name>
</gene>
<name>A0ABP7ELH9_9ACTN</name>
<evidence type="ECO:0000313" key="2">
    <source>
        <dbReference type="EMBL" id="GAA3720998.1"/>
    </source>
</evidence>
<dbReference type="Proteomes" id="UP001500902">
    <property type="component" value="Unassembled WGS sequence"/>
</dbReference>
<dbReference type="EMBL" id="BAAAZP010000253">
    <property type="protein sequence ID" value="GAA3720998.1"/>
    <property type="molecule type" value="Genomic_DNA"/>
</dbReference>
<evidence type="ECO:0008006" key="4">
    <source>
        <dbReference type="Google" id="ProtNLM"/>
    </source>
</evidence>
<proteinExistence type="predicted"/>
<organism evidence="2 3">
    <name type="scientific">Nonomuraea antimicrobica</name>
    <dbReference type="NCBI Taxonomy" id="561173"/>
    <lineage>
        <taxon>Bacteria</taxon>
        <taxon>Bacillati</taxon>
        <taxon>Actinomycetota</taxon>
        <taxon>Actinomycetes</taxon>
        <taxon>Streptosporangiales</taxon>
        <taxon>Streptosporangiaceae</taxon>
        <taxon>Nonomuraea</taxon>
    </lineage>
</organism>
<feature type="compositionally biased region" description="Basic and acidic residues" evidence="1">
    <location>
        <begin position="58"/>
        <end position="68"/>
    </location>
</feature>
<sequence length="68" mass="7153">MRQNEPELVATGVDRREWGPSEADEEQILAGLYGPPDDDGVYRGAADGGASPGASEATEAHGEPLEEQ</sequence>
<feature type="region of interest" description="Disordered" evidence="1">
    <location>
        <begin position="1"/>
        <end position="68"/>
    </location>
</feature>
<evidence type="ECO:0000313" key="3">
    <source>
        <dbReference type="Proteomes" id="UP001500902"/>
    </source>
</evidence>
<keyword evidence="3" id="KW-1185">Reference proteome</keyword>